<dbReference type="PANTHER" id="PTHR47178:SF2">
    <property type="entry name" value="FAD-BINDING DOMAIN-CONTAINING PROTEIN"/>
    <property type="match status" value="1"/>
</dbReference>
<dbReference type="GO" id="GO:0004497">
    <property type="term" value="F:monooxygenase activity"/>
    <property type="evidence" value="ECO:0007669"/>
    <property type="project" value="UniProtKB-KW"/>
</dbReference>
<comment type="cofactor">
    <cofactor evidence="1">
        <name>FAD</name>
        <dbReference type="ChEBI" id="CHEBI:57692"/>
    </cofactor>
</comment>
<name>A0A8H2ZVT7_9HELO</name>
<reference evidence="7" key="1">
    <citation type="submission" date="2020-10" db="EMBL/GenBank/DDBJ databases">
        <authorList>
            <person name="Kusch S."/>
        </authorList>
    </citation>
    <scope>NUCLEOTIDE SEQUENCE</scope>
    <source>
        <strain evidence="7">SwB9</strain>
    </source>
</reference>
<sequence>MSSDMKVLVIGAGTTGLLIAQGLKKAGITFEIFERAASANPTERARDWSMALHWGSQHLNTCLPDEIFAKVKSAQCDPYYEDEQETMPPLPFKNAQTGEILLTLPSDGLRRVGRQKLRKLFSEGLQIQYNKRLTSFTASDTDVTVTFEDGTSTTGTHLVGADGARSLLRTTVLGDRGNLTSMPYTLYNMKTTYTAEQALYLKNSPAFHPIMNFGTNHELKSWAMLVILDVVDKEKPETWVFQLLCSFLQEDPVHQAHATALSSQERLETLQSNVELWTDPWKSAIKWLKKGTEVPADICTLWKDPVQWDNHHGRVTIAGDSAHPMPPHRGQGLNNAIQDAASYVKAIRNINEGNISSERAISAYDLEVLQRGKLEISISAASAVATHDIDRFKEGPLVKIGMKQPNAGDEVAVTA</sequence>
<feature type="domain" description="FAD-binding" evidence="6">
    <location>
        <begin position="5"/>
        <end position="46"/>
    </location>
</feature>
<proteinExistence type="predicted"/>
<dbReference type="SUPFAM" id="SSF51905">
    <property type="entry name" value="FAD/NAD(P)-binding domain"/>
    <property type="match status" value="1"/>
</dbReference>
<evidence type="ECO:0000256" key="1">
    <source>
        <dbReference type="ARBA" id="ARBA00001974"/>
    </source>
</evidence>
<dbReference type="InterPro" id="IPR036188">
    <property type="entry name" value="FAD/NAD-bd_sf"/>
</dbReference>
<keyword evidence="5" id="KW-0503">Monooxygenase</keyword>
<dbReference type="EMBL" id="CAJHIA010000030">
    <property type="protein sequence ID" value="CAD6448140.1"/>
    <property type="molecule type" value="Genomic_DNA"/>
</dbReference>
<keyword evidence="4" id="KW-0560">Oxidoreductase</keyword>
<dbReference type="Gene3D" id="3.50.50.60">
    <property type="entry name" value="FAD/NAD(P)-binding domain"/>
    <property type="match status" value="1"/>
</dbReference>
<dbReference type="PANTHER" id="PTHR47178">
    <property type="entry name" value="MONOOXYGENASE, FAD-BINDING"/>
    <property type="match status" value="1"/>
</dbReference>
<dbReference type="AlphaFoldDB" id="A0A8H2ZVT7"/>
<dbReference type="PRINTS" id="PR00420">
    <property type="entry name" value="RNGMNOXGNASE"/>
</dbReference>
<keyword evidence="2" id="KW-0285">Flavoprotein</keyword>
<protein>
    <submittedName>
        <fullName evidence="7">9e0c30b2-627b-4dfa-92be-2f2bfdb4bac8</fullName>
    </submittedName>
</protein>
<comment type="caution">
    <text evidence="7">The sequence shown here is derived from an EMBL/GenBank/DDBJ whole genome shotgun (WGS) entry which is preliminary data.</text>
</comment>
<dbReference type="InterPro" id="IPR002938">
    <property type="entry name" value="FAD-bd"/>
</dbReference>
<evidence type="ECO:0000256" key="2">
    <source>
        <dbReference type="ARBA" id="ARBA00022630"/>
    </source>
</evidence>
<evidence type="ECO:0000313" key="8">
    <source>
        <dbReference type="Proteomes" id="UP000624404"/>
    </source>
</evidence>
<evidence type="ECO:0000259" key="6">
    <source>
        <dbReference type="Pfam" id="PF01494"/>
    </source>
</evidence>
<dbReference type="Pfam" id="PF01494">
    <property type="entry name" value="FAD_binding_3"/>
    <property type="match status" value="2"/>
</dbReference>
<accession>A0A8H2ZVT7</accession>
<keyword evidence="3" id="KW-0274">FAD</keyword>
<evidence type="ECO:0000256" key="3">
    <source>
        <dbReference type="ARBA" id="ARBA00022827"/>
    </source>
</evidence>
<dbReference type="GO" id="GO:0071949">
    <property type="term" value="F:FAD binding"/>
    <property type="evidence" value="ECO:0007669"/>
    <property type="project" value="InterPro"/>
</dbReference>
<evidence type="ECO:0000313" key="7">
    <source>
        <dbReference type="EMBL" id="CAD6448140.1"/>
    </source>
</evidence>
<keyword evidence="8" id="KW-1185">Reference proteome</keyword>
<evidence type="ECO:0000256" key="4">
    <source>
        <dbReference type="ARBA" id="ARBA00023002"/>
    </source>
</evidence>
<evidence type="ECO:0000256" key="5">
    <source>
        <dbReference type="ARBA" id="ARBA00023033"/>
    </source>
</evidence>
<feature type="domain" description="FAD-binding" evidence="6">
    <location>
        <begin position="309"/>
        <end position="368"/>
    </location>
</feature>
<dbReference type="Proteomes" id="UP000624404">
    <property type="component" value="Unassembled WGS sequence"/>
</dbReference>
<organism evidence="7 8">
    <name type="scientific">Sclerotinia trifoliorum</name>
    <dbReference type="NCBI Taxonomy" id="28548"/>
    <lineage>
        <taxon>Eukaryota</taxon>
        <taxon>Fungi</taxon>
        <taxon>Dikarya</taxon>
        <taxon>Ascomycota</taxon>
        <taxon>Pezizomycotina</taxon>
        <taxon>Leotiomycetes</taxon>
        <taxon>Helotiales</taxon>
        <taxon>Sclerotiniaceae</taxon>
        <taxon>Sclerotinia</taxon>
    </lineage>
</organism>
<dbReference type="OrthoDB" id="47494at2759"/>
<gene>
    <name evidence="7" type="ORF">SCLTRI_LOCUS7931</name>
</gene>